<proteinExistence type="predicted"/>
<accession>A0A0P9T2X4</accession>
<dbReference type="AlphaFoldDB" id="A0A0P9T2X4"/>
<name>A0A0P9T2X4_PSEAV</name>
<reference evidence="1 2" key="1">
    <citation type="submission" date="2015-09" db="EMBL/GenBank/DDBJ databases">
        <title>Genome announcement of multiple Pseudomonas syringae strains.</title>
        <authorList>
            <person name="Thakur S."/>
            <person name="Wang P.W."/>
            <person name="Gong Y."/>
            <person name="Weir B.S."/>
            <person name="Guttman D.S."/>
        </authorList>
    </citation>
    <scope>NUCLEOTIDE SEQUENCE [LARGE SCALE GENOMIC DNA]</scope>
    <source>
        <strain evidence="1 2">ICMP3507</strain>
    </source>
</reference>
<evidence type="ECO:0000313" key="2">
    <source>
        <dbReference type="Proteomes" id="UP000050265"/>
    </source>
</evidence>
<organism evidence="1 2">
    <name type="scientific">Pseudomonas amygdali pv. lachrymans</name>
    <name type="common">Pseudomonas syringae pv. lachrymans</name>
    <dbReference type="NCBI Taxonomy" id="53707"/>
    <lineage>
        <taxon>Bacteria</taxon>
        <taxon>Pseudomonadati</taxon>
        <taxon>Pseudomonadota</taxon>
        <taxon>Gammaproteobacteria</taxon>
        <taxon>Pseudomonadales</taxon>
        <taxon>Pseudomonadaceae</taxon>
        <taxon>Pseudomonas</taxon>
        <taxon>Pseudomonas amygdali</taxon>
    </lineage>
</organism>
<dbReference type="Proteomes" id="UP000050265">
    <property type="component" value="Unassembled WGS sequence"/>
</dbReference>
<evidence type="ECO:0000313" key="1">
    <source>
        <dbReference type="EMBL" id="KPX67867.1"/>
    </source>
</evidence>
<sequence>MGIVTRKDFSQLKGQKIFLTCEKTSPILKSADDFRWQKRQGMTILLELSLDSAMINHHSLDARQMKIYVVALFRATAHAVRAELNIYRQQHPWLPCR</sequence>
<comment type="caution">
    <text evidence="1">The sequence shown here is derived from an EMBL/GenBank/DDBJ whole genome shotgun (WGS) entry which is preliminary data.</text>
</comment>
<dbReference type="PATRIC" id="fig|53707.9.peg.2727"/>
<dbReference type="EMBL" id="LJQP01000250">
    <property type="protein sequence ID" value="KPX67867.1"/>
    <property type="molecule type" value="Genomic_DNA"/>
</dbReference>
<gene>
    <name evidence="1" type="ORF">ALO35_200030</name>
</gene>
<protein>
    <submittedName>
        <fullName evidence="1">Uncharacterized protein</fullName>
    </submittedName>
</protein>